<name>A0ABX6EYH8_KLUMA</name>
<comment type="similarity">
    <text evidence="1">Belongs to the LCL2 family.</text>
</comment>
<dbReference type="PANTHER" id="PTHR38425">
    <property type="entry name" value="LONG CHRONOLOGICAL LIFESPAN PROTEIN 2"/>
    <property type="match status" value="1"/>
</dbReference>
<proteinExistence type="inferred from homology"/>
<evidence type="ECO:0000313" key="4">
    <source>
        <dbReference type="EMBL" id="QGN15929.1"/>
    </source>
</evidence>
<protein>
    <recommendedName>
        <fullName evidence="2">Long chronological lifespan protein 2</fullName>
    </recommendedName>
</protein>
<dbReference type="InterPro" id="IPR034543">
    <property type="entry name" value="LCL2"/>
</dbReference>
<reference evidence="4 5" key="1">
    <citation type="submission" date="2016-03" db="EMBL/GenBank/DDBJ databases">
        <title>How can Kluyveromyces marxianus grow so fast - potential evolutionary course in Saccharomyces Complex revealed by comparative genomics.</title>
        <authorList>
            <person name="Mo W."/>
            <person name="Lu W."/>
            <person name="Yang X."/>
            <person name="Qi J."/>
            <person name="Lv H."/>
        </authorList>
    </citation>
    <scope>NUCLEOTIDE SEQUENCE [LARGE SCALE GENOMIC DNA]</scope>
    <source>
        <strain evidence="4 5">FIM1</strain>
    </source>
</reference>
<dbReference type="Proteomes" id="UP000422736">
    <property type="component" value="Chromosome 4"/>
</dbReference>
<keyword evidence="5" id="KW-1185">Reference proteome</keyword>
<evidence type="ECO:0000256" key="3">
    <source>
        <dbReference type="ARBA" id="ARBA00022729"/>
    </source>
</evidence>
<reference evidence="4 5" key="2">
    <citation type="submission" date="2019-11" db="EMBL/GenBank/DDBJ databases">
        <authorList>
            <person name="Lu H."/>
        </authorList>
    </citation>
    <scope>NUCLEOTIDE SEQUENCE [LARGE SCALE GENOMIC DNA]</scope>
    <source>
        <strain evidence="4 5">FIM1</strain>
    </source>
</reference>
<accession>A0ABX6EYH8</accession>
<keyword evidence="3" id="KW-0732">Signal</keyword>
<dbReference type="EMBL" id="CP015057">
    <property type="protein sequence ID" value="QGN15929.1"/>
    <property type="molecule type" value="Genomic_DNA"/>
</dbReference>
<dbReference type="CDD" id="cd23996">
    <property type="entry name" value="LCL2-like"/>
    <property type="match status" value="1"/>
</dbReference>
<evidence type="ECO:0000256" key="1">
    <source>
        <dbReference type="ARBA" id="ARBA00010545"/>
    </source>
</evidence>
<gene>
    <name evidence="4" type="primary">LCL2</name>
    <name evidence="4" type="ORF">FIM1_2627</name>
</gene>
<sequence>MLIFFNKNPLHEIFLYKSKKATSTLYKSRRHRVKEYRKLLVTVLTGSIGTWLSEKLYHNQMVRVSLQIICISFALQSVSAFFFDGHHQQQQQQGHNDQDAMTYQQRFLDNGCPHYLCPETLACVKKESDCPCPFPNSQLKCQLPNGRRVCISKPATHDAALNDIYDDPVKGPKQRTDGLRDCGWVLDAYQGKV</sequence>
<evidence type="ECO:0000256" key="2">
    <source>
        <dbReference type="ARBA" id="ARBA00018534"/>
    </source>
</evidence>
<evidence type="ECO:0000313" key="5">
    <source>
        <dbReference type="Proteomes" id="UP000422736"/>
    </source>
</evidence>
<dbReference type="PANTHER" id="PTHR38425:SF1">
    <property type="entry name" value="LONG CHRONOLOGICAL LIFESPAN PROTEIN 2"/>
    <property type="match status" value="1"/>
</dbReference>
<organism evidence="4 5">
    <name type="scientific">Kluyveromyces marxianus</name>
    <name type="common">Yeast</name>
    <name type="synonym">Candida kefyr</name>
    <dbReference type="NCBI Taxonomy" id="4911"/>
    <lineage>
        <taxon>Eukaryota</taxon>
        <taxon>Fungi</taxon>
        <taxon>Dikarya</taxon>
        <taxon>Ascomycota</taxon>
        <taxon>Saccharomycotina</taxon>
        <taxon>Saccharomycetes</taxon>
        <taxon>Saccharomycetales</taxon>
        <taxon>Saccharomycetaceae</taxon>
        <taxon>Kluyveromyces</taxon>
    </lineage>
</organism>